<proteinExistence type="predicted"/>
<dbReference type="HOGENOM" id="CLU_2400839_0_0_1"/>
<sequence length="93" mass="10145">MGKNCGYSSSEGLFAVDSLIEDIVKSYTVSAFNIQGKFSCDVLSRITLPYTSGQGRVGQKLRLFSLRAPVVTCHIEGDALTDHSEELLLPHQP</sequence>
<protein>
    <submittedName>
        <fullName evidence="1">Uncharacterized protein</fullName>
    </submittedName>
</protein>
<reference evidence="1" key="1">
    <citation type="submission" date="2013-07" db="EMBL/GenBank/DDBJ databases">
        <title>The genome of an arbuscular mycorrhizal fungus provides insights into the evolution of the oldest plant symbiosis.</title>
        <authorList>
            <consortium name="DOE Joint Genome Institute"/>
            <person name="Tisserant E."/>
            <person name="Malbreil M."/>
            <person name="Kuo A."/>
            <person name="Kohler A."/>
            <person name="Symeonidi A."/>
            <person name="Balestrini R."/>
            <person name="Charron P."/>
            <person name="Duensing N."/>
            <person name="Frei-dit-Frey N."/>
            <person name="Gianinazzi-Pearson V."/>
            <person name="Gilbert B."/>
            <person name="Handa Y."/>
            <person name="Hijri M."/>
            <person name="Kaul R."/>
            <person name="Kawaguchi M."/>
            <person name="Krajinski F."/>
            <person name="Lammers P."/>
            <person name="Lapierre D."/>
            <person name="Masclaux F.G."/>
            <person name="Murat C."/>
            <person name="Morin E."/>
            <person name="Ndikumana S."/>
            <person name="Pagni M."/>
            <person name="Petitpierre D."/>
            <person name="Requena N."/>
            <person name="Rosikiewicz P."/>
            <person name="Riley R."/>
            <person name="Saito K."/>
            <person name="San Clemente H."/>
            <person name="Shapiro H."/>
            <person name="van Tuinen D."/>
            <person name="Becard G."/>
            <person name="Bonfante P."/>
            <person name="Paszkowski U."/>
            <person name="Shachar-Hill Y."/>
            <person name="Young J.P."/>
            <person name="Sanders I.R."/>
            <person name="Henrissat B."/>
            <person name="Rensing S.A."/>
            <person name="Grigoriev I.V."/>
            <person name="Corradi N."/>
            <person name="Roux C."/>
            <person name="Martin F."/>
        </authorList>
    </citation>
    <scope>NUCLEOTIDE SEQUENCE</scope>
    <source>
        <strain evidence="1">DAOM 197198</strain>
    </source>
</reference>
<dbReference type="EMBL" id="KI297115">
    <property type="protein sequence ID" value="ESA00565.1"/>
    <property type="molecule type" value="Genomic_DNA"/>
</dbReference>
<gene>
    <name evidence="1" type="ORF">GLOINDRAFT_8365</name>
</gene>
<name>U9SXF2_RHIID</name>
<dbReference type="AlphaFoldDB" id="U9SXF2"/>
<accession>U9SXF2</accession>
<organism evidence="1">
    <name type="scientific">Rhizophagus irregularis (strain DAOM 181602 / DAOM 197198 / MUCL 43194)</name>
    <name type="common">Arbuscular mycorrhizal fungus</name>
    <name type="synonym">Glomus intraradices</name>
    <dbReference type="NCBI Taxonomy" id="747089"/>
    <lineage>
        <taxon>Eukaryota</taxon>
        <taxon>Fungi</taxon>
        <taxon>Fungi incertae sedis</taxon>
        <taxon>Mucoromycota</taxon>
        <taxon>Glomeromycotina</taxon>
        <taxon>Glomeromycetes</taxon>
        <taxon>Glomerales</taxon>
        <taxon>Glomeraceae</taxon>
        <taxon>Rhizophagus</taxon>
    </lineage>
</organism>
<evidence type="ECO:0000313" key="1">
    <source>
        <dbReference type="EMBL" id="ESA00565.1"/>
    </source>
</evidence>